<comment type="caution">
    <text evidence="12">The sequence shown here is derived from an EMBL/GenBank/DDBJ whole genome shotgun (WGS) entry which is preliminary data.</text>
</comment>
<feature type="domain" description="C2H2-type" evidence="11">
    <location>
        <begin position="517"/>
        <end position="540"/>
    </location>
</feature>
<dbReference type="SMART" id="SM00355">
    <property type="entry name" value="ZnF_C2H2"/>
    <property type="match status" value="9"/>
</dbReference>
<dbReference type="GO" id="GO:0016787">
    <property type="term" value="F:hydrolase activity"/>
    <property type="evidence" value="ECO:0007669"/>
    <property type="project" value="UniProtKB-KW"/>
</dbReference>
<dbReference type="InterPro" id="IPR036236">
    <property type="entry name" value="Znf_C2H2_sf"/>
</dbReference>
<keyword evidence="2" id="KW-0540">Nuclease</keyword>
<reference evidence="12 13" key="1">
    <citation type="submission" date="2015-12" db="EMBL/GenBank/DDBJ databases">
        <title>The genome of Folsomia candida.</title>
        <authorList>
            <person name="Faddeeva A."/>
            <person name="Derks M.F."/>
            <person name="Anvar Y."/>
            <person name="Smit S."/>
            <person name="Van Straalen N."/>
            <person name="Roelofs D."/>
        </authorList>
    </citation>
    <scope>NUCLEOTIDE SEQUENCE [LARGE SCALE GENOMIC DNA]</scope>
    <source>
        <strain evidence="12 13">VU population</strain>
        <tissue evidence="12">Whole body</tissue>
    </source>
</reference>
<gene>
    <name evidence="12" type="ORF">Fcan01_02209</name>
</gene>
<accession>A0A226F3Y5</accession>
<dbReference type="InterPro" id="IPR006086">
    <property type="entry name" value="XPG-I_dom"/>
</dbReference>
<dbReference type="SUPFAM" id="SSF47807">
    <property type="entry name" value="5' to 3' exonuclease, C-terminal subdomain"/>
    <property type="match status" value="1"/>
</dbReference>
<dbReference type="GO" id="GO:0003677">
    <property type="term" value="F:DNA binding"/>
    <property type="evidence" value="ECO:0007669"/>
    <property type="project" value="UniProtKB-KW"/>
</dbReference>
<evidence type="ECO:0000256" key="2">
    <source>
        <dbReference type="ARBA" id="ARBA00022722"/>
    </source>
</evidence>
<evidence type="ECO:0000256" key="4">
    <source>
        <dbReference type="ARBA" id="ARBA00022737"/>
    </source>
</evidence>
<keyword evidence="13" id="KW-1185">Reference proteome</keyword>
<evidence type="ECO:0000256" key="10">
    <source>
        <dbReference type="SAM" id="MobiDB-lite"/>
    </source>
</evidence>
<dbReference type="Proteomes" id="UP000198287">
    <property type="component" value="Unassembled WGS sequence"/>
</dbReference>
<evidence type="ECO:0000256" key="5">
    <source>
        <dbReference type="ARBA" id="ARBA00022771"/>
    </source>
</evidence>
<dbReference type="OrthoDB" id="6077919at2759"/>
<evidence type="ECO:0000256" key="7">
    <source>
        <dbReference type="ARBA" id="ARBA00022833"/>
    </source>
</evidence>
<keyword evidence="3" id="KW-0479">Metal-binding</keyword>
<keyword evidence="6" id="KW-0378">Hydrolase</keyword>
<dbReference type="GO" id="GO:0010468">
    <property type="term" value="P:regulation of gene expression"/>
    <property type="evidence" value="ECO:0007669"/>
    <property type="project" value="TreeGrafter"/>
</dbReference>
<dbReference type="EMBL" id="LNIX01000001">
    <property type="protein sequence ID" value="OXA64492.1"/>
    <property type="molecule type" value="Genomic_DNA"/>
</dbReference>
<feature type="domain" description="C2H2-type" evidence="11">
    <location>
        <begin position="432"/>
        <end position="459"/>
    </location>
</feature>
<evidence type="ECO:0000256" key="1">
    <source>
        <dbReference type="ARBA" id="ARBA00004123"/>
    </source>
</evidence>
<dbReference type="InterPro" id="IPR036279">
    <property type="entry name" value="5-3_exonuclease_C_sf"/>
</dbReference>
<organism evidence="12 13">
    <name type="scientific">Folsomia candida</name>
    <name type="common">Springtail</name>
    <dbReference type="NCBI Taxonomy" id="158441"/>
    <lineage>
        <taxon>Eukaryota</taxon>
        <taxon>Metazoa</taxon>
        <taxon>Ecdysozoa</taxon>
        <taxon>Arthropoda</taxon>
        <taxon>Hexapoda</taxon>
        <taxon>Collembola</taxon>
        <taxon>Entomobryomorpha</taxon>
        <taxon>Isotomoidea</taxon>
        <taxon>Isotomidae</taxon>
        <taxon>Proisotominae</taxon>
        <taxon>Folsomia</taxon>
    </lineage>
</organism>
<feature type="domain" description="C2H2-type" evidence="11">
    <location>
        <begin position="460"/>
        <end position="487"/>
    </location>
</feature>
<dbReference type="Pfam" id="PF00096">
    <property type="entry name" value="zf-C2H2"/>
    <property type="match status" value="3"/>
</dbReference>
<dbReference type="FunFam" id="3.30.160.60:FF:000446">
    <property type="entry name" value="Zinc finger protein"/>
    <property type="match status" value="1"/>
</dbReference>
<dbReference type="SUPFAM" id="SSF88723">
    <property type="entry name" value="PIN domain-like"/>
    <property type="match status" value="1"/>
</dbReference>
<keyword evidence="8" id="KW-0539">Nucleus</keyword>
<comment type="subcellular location">
    <subcellularLocation>
        <location evidence="1">Nucleus</location>
    </subcellularLocation>
</comment>
<dbReference type="Gene3D" id="3.30.160.60">
    <property type="entry name" value="Classic Zinc Finger"/>
    <property type="match status" value="7"/>
</dbReference>
<dbReference type="PROSITE" id="PS50157">
    <property type="entry name" value="ZINC_FINGER_C2H2_2"/>
    <property type="match status" value="8"/>
</dbReference>
<protein>
    <submittedName>
        <fullName evidence="12">Zinc finger protein ZFP69</fullName>
    </submittedName>
</protein>
<feature type="domain" description="C2H2-type" evidence="11">
    <location>
        <begin position="607"/>
        <end position="639"/>
    </location>
</feature>
<sequence>MGVSQFFKLLGLREERRHISEFPGWRIGLDGTGFFCQGLYSAASNPGSDPTDAVVNGMEILLKKMIRYGVKPVLFLDGGYLPAKSTTQLKRRNARKRRVGDLVKLAQKMQVPYQVALYEMDSQGVYSLRENDIEMIATSDSDFAVYNCRNILYDMDEFGWGYYYNSQEDIPFNLGIPEDEYDPEMILKMAILRGNDFHGGIPGIGPKKCLEITKSASALDIESLLQTTKEIFPAIYSKIPDVDALREGLLKAEYTFKHATVFDATTGQQLCLTPPPTPELKQQIQVYAGPFKDANAAAMISKGLLHPITHCAIPNIKDPSAPDSGYDSSCFWNPDYKRPSGFKIFERGPLKTAEELGLDDRDSAPRKKKKKQKYECTVKDCTKSFKTFGSLKQHLIVHSGKRHFDCRICGKAFKQKSVLDRHSVIHTKAKPFKCSICQKRFSWSANYFYHLRRHEGIKPFPCRYCNKSFSQRQHLTEHINIHLDLRPFVCNEEGCEAFAQYGNLWTHKKTHLEDRPFTCSICQASFKQKAHLDSHNIAKHRTPGGHVCRICNLVVASSAELKKHTQSHNPPTFKCLFPGCGMKFKYASALKRHSDNQKNHDFTMKRFKCSEPDVDEPDDECPRRYSSQTALNLHKRNDH</sequence>
<dbReference type="GO" id="GO:0004518">
    <property type="term" value="F:nuclease activity"/>
    <property type="evidence" value="ECO:0007669"/>
    <property type="project" value="UniProtKB-KW"/>
</dbReference>
<feature type="domain" description="C2H2-type" evidence="11">
    <location>
        <begin position="374"/>
        <end position="403"/>
    </location>
</feature>
<evidence type="ECO:0000256" key="6">
    <source>
        <dbReference type="ARBA" id="ARBA00022801"/>
    </source>
</evidence>
<dbReference type="InterPro" id="IPR013087">
    <property type="entry name" value="Znf_C2H2_type"/>
</dbReference>
<dbReference type="InterPro" id="IPR050331">
    <property type="entry name" value="Zinc_finger"/>
</dbReference>
<evidence type="ECO:0000259" key="11">
    <source>
        <dbReference type="PROSITE" id="PS50157"/>
    </source>
</evidence>
<evidence type="ECO:0000256" key="8">
    <source>
        <dbReference type="ARBA" id="ARBA00023242"/>
    </source>
</evidence>
<name>A0A226F3Y5_FOLCA</name>
<feature type="domain" description="C2H2-type" evidence="11">
    <location>
        <begin position="488"/>
        <end position="516"/>
    </location>
</feature>
<feature type="region of interest" description="Disordered" evidence="10">
    <location>
        <begin position="612"/>
        <end position="639"/>
    </location>
</feature>
<dbReference type="GO" id="GO:0005634">
    <property type="term" value="C:nucleus"/>
    <property type="evidence" value="ECO:0007669"/>
    <property type="project" value="UniProtKB-SubCell"/>
</dbReference>
<dbReference type="InterPro" id="IPR006085">
    <property type="entry name" value="XPG_DNA_repair_N"/>
</dbReference>
<dbReference type="FunFam" id="3.30.160.60:FF:000145">
    <property type="entry name" value="Zinc finger protein 574"/>
    <property type="match status" value="1"/>
</dbReference>
<dbReference type="PANTHER" id="PTHR16515:SF59">
    <property type="entry name" value="PR DOMAIN ZINC FINGER PROTEIN 1"/>
    <property type="match status" value="1"/>
</dbReference>
<dbReference type="SMART" id="SM00485">
    <property type="entry name" value="XPGN"/>
    <property type="match status" value="1"/>
</dbReference>
<feature type="domain" description="C2H2-type" evidence="11">
    <location>
        <begin position="573"/>
        <end position="600"/>
    </location>
</feature>
<proteinExistence type="predicted"/>
<keyword evidence="7" id="KW-0862">Zinc</keyword>
<dbReference type="InterPro" id="IPR029060">
    <property type="entry name" value="PIN-like_dom_sf"/>
</dbReference>
<evidence type="ECO:0000256" key="3">
    <source>
        <dbReference type="ARBA" id="ARBA00022723"/>
    </source>
</evidence>
<dbReference type="Pfam" id="PF00752">
    <property type="entry name" value="XPG_N"/>
    <property type="match status" value="1"/>
</dbReference>
<evidence type="ECO:0000313" key="13">
    <source>
        <dbReference type="Proteomes" id="UP000198287"/>
    </source>
</evidence>
<dbReference type="Gene3D" id="3.40.50.1010">
    <property type="entry name" value="5'-nuclease"/>
    <property type="match status" value="1"/>
</dbReference>
<dbReference type="SUPFAM" id="SSF57667">
    <property type="entry name" value="beta-beta-alpha zinc fingers"/>
    <property type="match status" value="3"/>
</dbReference>
<dbReference type="AlphaFoldDB" id="A0A226F3Y5"/>
<keyword evidence="5 9" id="KW-0863">Zinc-finger</keyword>
<dbReference type="PROSITE" id="PS00028">
    <property type="entry name" value="ZINC_FINGER_C2H2_1"/>
    <property type="match status" value="5"/>
</dbReference>
<keyword evidence="4" id="KW-0677">Repeat</keyword>
<dbReference type="GO" id="GO:0008270">
    <property type="term" value="F:zinc ion binding"/>
    <property type="evidence" value="ECO:0007669"/>
    <property type="project" value="UniProtKB-KW"/>
</dbReference>
<evidence type="ECO:0000256" key="9">
    <source>
        <dbReference type="PROSITE-ProRule" id="PRU00042"/>
    </source>
</evidence>
<dbReference type="Pfam" id="PF00867">
    <property type="entry name" value="XPG_I"/>
    <property type="match status" value="1"/>
</dbReference>
<dbReference type="FunFam" id="3.30.160.60:FF:000110">
    <property type="entry name" value="Zinc finger protein-like"/>
    <property type="match status" value="1"/>
</dbReference>
<dbReference type="InterPro" id="IPR006084">
    <property type="entry name" value="XPG/Rad2"/>
</dbReference>
<evidence type="ECO:0000313" key="12">
    <source>
        <dbReference type="EMBL" id="OXA64492.1"/>
    </source>
</evidence>
<dbReference type="PRINTS" id="PR00853">
    <property type="entry name" value="XPGRADSUPER"/>
</dbReference>
<dbReference type="PANTHER" id="PTHR16515">
    <property type="entry name" value="PR DOMAIN ZINC FINGER PROTEIN"/>
    <property type="match status" value="1"/>
</dbReference>
<dbReference type="Gene3D" id="1.10.150.20">
    <property type="entry name" value="5' to 3' exonuclease, C-terminal subdomain"/>
    <property type="match status" value="1"/>
</dbReference>
<feature type="domain" description="C2H2-type" evidence="11">
    <location>
        <begin position="404"/>
        <end position="431"/>
    </location>
</feature>